<reference evidence="1 2" key="3">
    <citation type="journal article" date="2010" name="BMC Genomics">
        <title>Transcriptome sequencing and comparative analysis of cucumber flowers with different sex types.</title>
        <authorList>
            <person name="Guo S."/>
            <person name="Zheng Y."/>
            <person name="Joung J.G."/>
            <person name="Liu S."/>
            <person name="Zhang Z."/>
            <person name="Crasta O.R."/>
            <person name="Sobral B.W."/>
            <person name="Xu Y."/>
            <person name="Huang S."/>
            <person name="Fei Z."/>
        </authorList>
    </citation>
    <scope>NUCLEOTIDE SEQUENCE [LARGE SCALE GENOMIC DNA]</scope>
    <source>
        <strain evidence="2">cv. 9930</strain>
        <tissue evidence="1">Leaf</tissue>
    </source>
</reference>
<organism evidence="1 2">
    <name type="scientific">Cucumis sativus</name>
    <name type="common">Cucumber</name>
    <dbReference type="NCBI Taxonomy" id="3659"/>
    <lineage>
        <taxon>Eukaryota</taxon>
        <taxon>Viridiplantae</taxon>
        <taxon>Streptophyta</taxon>
        <taxon>Embryophyta</taxon>
        <taxon>Tracheophyta</taxon>
        <taxon>Spermatophyta</taxon>
        <taxon>Magnoliopsida</taxon>
        <taxon>eudicotyledons</taxon>
        <taxon>Gunneridae</taxon>
        <taxon>Pentapetalae</taxon>
        <taxon>rosids</taxon>
        <taxon>fabids</taxon>
        <taxon>Cucurbitales</taxon>
        <taxon>Cucurbitaceae</taxon>
        <taxon>Benincaseae</taxon>
        <taxon>Cucumis</taxon>
    </lineage>
</organism>
<protein>
    <submittedName>
        <fullName evidence="1">Uncharacterized protein</fullName>
    </submittedName>
</protein>
<comment type="caution">
    <text evidence="1">The sequence shown here is derived from an EMBL/GenBank/DDBJ whole genome shotgun (WGS) entry which is preliminary data.</text>
</comment>
<reference evidence="1 2" key="4">
    <citation type="journal article" date="2011" name="BMC Genomics">
        <title>RNA-Seq improves annotation of protein-coding genes in the cucumber genome.</title>
        <authorList>
            <person name="Li Z."/>
            <person name="Zhang Z."/>
            <person name="Yan P."/>
            <person name="Huang S."/>
            <person name="Fei Z."/>
            <person name="Lin K."/>
        </authorList>
    </citation>
    <scope>NUCLEOTIDE SEQUENCE [LARGE SCALE GENOMIC DNA]</scope>
    <source>
        <strain evidence="2">cv. 9930</strain>
        <tissue evidence="1">Leaf</tissue>
    </source>
</reference>
<accession>A0ACB6HBV9</accession>
<sequence>MEMILLLPSSLTIEVMALGPPRHLLATLNTLYAGALPSSSKNAISMEASTSFLEMDLLYSKIVIYTLDYLTFKLP</sequence>
<evidence type="ECO:0000313" key="2">
    <source>
        <dbReference type="Proteomes" id="UP000029981"/>
    </source>
</evidence>
<reference evidence="1 2" key="1">
    <citation type="journal article" date="2009" name="Nat. Genet.">
        <title>The genome of the cucumber, Cucumis sativus L.</title>
        <authorList>
            <person name="Huang S."/>
            <person name="Li R."/>
            <person name="Zhang Z."/>
            <person name="Li L."/>
            <person name="Gu X."/>
            <person name="Fan W."/>
            <person name="Lucas W.J."/>
            <person name="Wang X."/>
            <person name="Xie B."/>
            <person name="Ni P."/>
            <person name="Ren Y."/>
            <person name="Zhu H."/>
            <person name="Li J."/>
            <person name="Lin K."/>
            <person name="Jin W."/>
            <person name="Fei Z."/>
            <person name="Li G."/>
            <person name="Staub J."/>
            <person name="Kilian A."/>
            <person name="van der Vossen E.A."/>
            <person name="Wu Y."/>
            <person name="Guo J."/>
            <person name="He J."/>
            <person name="Jia Z."/>
            <person name="Ren Y."/>
            <person name="Tian G."/>
            <person name="Lu Y."/>
            <person name="Ruan J."/>
            <person name="Qian W."/>
            <person name="Wang M."/>
            <person name="Huang Q."/>
            <person name="Li B."/>
            <person name="Xuan Z."/>
            <person name="Cao J."/>
            <person name="Asan"/>
            <person name="Wu Z."/>
            <person name="Zhang J."/>
            <person name="Cai Q."/>
            <person name="Bai Y."/>
            <person name="Zhao B."/>
            <person name="Han Y."/>
            <person name="Li Y."/>
            <person name="Li X."/>
            <person name="Wang S."/>
            <person name="Shi Q."/>
            <person name="Liu S."/>
            <person name="Cho W.K."/>
            <person name="Kim J.Y."/>
            <person name="Xu Y."/>
            <person name="Heller-Uszynska K."/>
            <person name="Miao H."/>
            <person name="Cheng Z."/>
            <person name="Zhang S."/>
            <person name="Wu J."/>
            <person name="Yang Y."/>
            <person name="Kang H."/>
            <person name="Li M."/>
            <person name="Liang H."/>
            <person name="Ren X."/>
            <person name="Shi Z."/>
            <person name="Wen M."/>
            <person name="Jian M."/>
            <person name="Yang H."/>
            <person name="Zhang G."/>
            <person name="Yang Z."/>
            <person name="Chen R."/>
            <person name="Liu S."/>
            <person name="Li J."/>
            <person name="Ma L."/>
            <person name="Liu H."/>
            <person name="Zhou Y."/>
            <person name="Zhao J."/>
            <person name="Fang X."/>
            <person name="Li G."/>
            <person name="Fang L."/>
            <person name="Li Y."/>
            <person name="Liu D."/>
            <person name="Zheng H."/>
            <person name="Zhang Y."/>
            <person name="Qin N."/>
            <person name="Li Z."/>
            <person name="Yang G."/>
            <person name="Yang S."/>
            <person name="Bolund L."/>
            <person name="Kristiansen K."/>
            <person name="Zheng H."/>
            <person name="Li S."/>
            <person name="Zhang X."/>
            <person name="Yang H."/>
            <person name="Wang J."/>
            <person name="Sun R."/>
            <person name="Zhang B."/>
            <person name="Jiang S."/>
            <person name="Wang J."/>
            <person name="Du Y."/>
            <person name="Li S."/>
        </authorList>
    </citation>
    <scope>NUCLEOTIDE SEQUENCE [LARGE SCALE GENOMIC DNA]</scope>
    <source>
        <strain evidence="2">cv. 9930</strain>
        <tissue evidence="1">Leaf</tissue>
    </source>
</reference>
<evidence type="ECO:0000313" key="1">
    <source>
        <dbReference type="EMBL" id="KAE8637413.1"/>
    </source>
</evidence>
<gene>
    <name evidence="1" type="ORF">Csa_024009</name>
</gene>
<reference evidence="1 2" key="2">
    <citation type="journal article" date="2009" name="PLoS ONE">
        <title>An integrated genetic and cytogenetic map of the cucumber genome.</title>
        <authorList>
            <person name="Ren Y."/>
            <person name="Zhang Z."/>
            <person name="Liu J."/>
            <person name="Staub J.E."/>
            <person name="Han Y."/>
            <person name="Cheng Z."/>
            <person name="Li X."/>
            <person name="Lu J."/>
            <person name="Miao H."/>
            <person name="Kang H."/>
            <person name="Xie B."/>
            <person name="Gu X."/>
            <person name="Wang X."/>
            <person name="Du Y."/>
            <person name="Jin W."/>
            <person name="Huang S."/>
        </authorList>
    </citation>
    <scope>NUCLEOTIDE SEQUENCE [LARGE SCALE GENOMIC DNA]</scope>
    <source>
        <strain evidence="2">cv. 9930</strain>
        <tissue evidence="1">Leaf</tissue>
    </source>
</reference>
<proteinExistence type="predicted"/>
<dbReference type="EMBL" id="ACHR03000039">
    <property type="protein sequence ID" value="KAE8637413.1"/>
    <property type="molecule type" value="Genomic_DNA"/>
</dbReference>
<dbReference type="Proteomes" id="UP000029981">
    <property type="component" value="Unassembled WGS sequence"/>
</dbReference>
<reference evidence="1 2" key="5">
    <citation type="journal article" date="2019" name="Gigascience">
        <title>A chromosome-scale genome assembly of cucumber (Cucumis sativus L.).</title>
        <authorList>
            <person name="Li Q."/>
            <person name="Li H."/>
            <person name="Huang W."/>
            <person name="Xu Y."/>
            <person name="Zhou Q."/>
            <person name="Wang S."/>
            <person name="Ruan J."/>
            <person name="Huang S."/>
            <person name="Zhang Z."/>
        </authorList>
    </citation>
    <scope>NUCLEOTIDE SEQUENCE [LARGE SCALE GENOMIC DNA]</scope>
    <source>
        <strain evidence="2">cv. 9930</strain>
        <tissue evidence="1">Leaf</tissue>
    </source>
</reference>
<keyword evidence="2" id="KW-1185">Reference proteome</keyword>
<name>A0ACB6HBV9_CUCSA</name>